<sequence>MVRFLLIGVLGCYVLMACSSGQSALRRGKFDLAVRKASQRLLQPRGWGKRGHALAPRVLRSAFEQGYQQHQSAIQQLSSPANTSPFRWEQVFEQYKQLQALTDNAHTCTACAEWLALYPATYDDRQRETRELAAADRYEVAEQAFAWREENRLAAKDAYLNYRKAMEWVPDYRQARGKAEDALPLAILRVVVEPFSPSPELDRGDQADLQREVFRKIGLQTAPSEFVRLYLPDENTDRGWPIHQAVQMVVTNYRPYDESVSSSSTTVYSDKEYKVGEKKINDSTKVDIKEKVKGTLTTYRKVICARLEVRIRAIDTQTDQVLWEEPISESETWATEWQKFDGDERALNGQSLKTAAFFEPSRWSLFREVRDDMVSSVAYLLRRRYARDQ</sequence>
<gene>
    <name evidence="1" type="ORF">BN8_02439</name>
</gene>
<dbReference type="STRING" id="1185876.BN8_02439"/>
<dbReference type="RefSeq" id="WP_009281933.1">
    <property type="nucleotide sequence ID" value="NZ_CAIT01000006.1"/>
</dbReference>
<accession>I2GHH4</accession>
<dbReference type="eggNOG" id="COG0457">
    <property type="taxonomic scope" value="Bacteria"/>
</dbReference>
<protein>
    <recommendedName>
        <fullName evidence="3">Lipoprotein</fullName>
    </recommendedName>
</protein>
<evidence type="ECO:0008006" key="3">
    <source>
        <dbReference type="Google" id="ProtNLM"/>
    </source>
</evidence>
<keyword evidence="2" id="KW-1185">Reference proteome</keyword>
<dbReference type="AlphaFoldDB" id="I2GHH4"/>
<evidence type="ECO:0000313" key="2">
    <source>
        <dbReference type="Proteomes" id="UP000009309"/>
    </source>
</evidence>
<dbReference type="Proteomes" id="UP000009309">
    <property type="component" value="Unassembled WGS sequence"/>
</dbReference>
<dbReference type="PROSITE" id="PS51257">
    <property type="entry name" value="PROKAR_LIPOPROTEIN"/>
    <property type="match status" value="1"/>
</dbReference>
<name>I2GHH4_9BACT</name>
<dbReference type="EMBL" id="CAIT01000006">
    <property type="protein sequence ID" value="CCH53349.1"/>
    <property type="molecule type" value="Genomic_DNA"/>
</dbReference>
<proteinExistence type="predicted"/>
<dbReference type="OrthoDB" id="1489643at2"/>
<organism evidence="1 2">
    <name type="scientific">Fibrisoma limi BUZ 3</name>
    <dbReference type="NCBI Taxonomy" id="1185876"/>
    <lineage>
        <taxon>Bacteria</taxon>
        <taxon>Pseudomonadati</taxon>
        <taxon>Bacteroidota</taxon>
        <taxon>Cytophagia</taxon>
        <taxon>Cytophagales</taxon>
        <taxon>Spirosomataceae</taxon>
        <taxon>Fibrisoma</taxon>
    </lineage>
</organism>
<reference evidence="1 2" key="1">
    <citation type="journal article" date="2012" name="J. Bacteriol.">
        <title>Genome Sequence of the Filamentous Bacterium Fibrisoma limi BUZ 3T.</title>
        <authorList>
            <person name="Filippini M."/>
            <person name="Qi W."/>
            <person name="Jaenicke S."/>
            <person name="Goesmann A."/>
            <person name="Smits T.H."/>
            <person name="Bagheri H.C."/>
        </authorList>
    </citation>
    <scope>NUCLEOTIDE SEQUENCE [LARGE SCALE GENOMIC DNA]</scope>
    <source>
        <strain evidence="2">BUZ 3T</strain>
    </source>
</reference>
<evidence type="ECO:0000313" key="1">
    <source>
        <dbReference type="EMBL" id="CCH53349.1"/>
    </source>
</evidence>
<comment type="caution">
    <text evidence="1">The sequence shown here is derived from an EMBL/GenBank/DDBJ whole genome shotgun (WGS) entry which is preliminary data.</text>
</comment>